<protein>
    <submittedName>
        <fullName evidence="1">Uncharacterized protein</fullName>
    </submittedName>
</protein>
<dbReference type="AlphaFoldDB" id="A0A016SQT0"/>
<organism evidence="1 2">
    <name type="scientific">Ancylostoma ceylanicum</name>
    <dbReference type="NCBI Taxonomy" id="53326"/>
    <lineage>
        <taxon>Eukaryota</taxon>
        <taxon>Metazoa</taxon>
        <taxon>Ecdysozoa</taxon>
        <taxon>Nematoda</taxon>
        <taxon>Chromadorea</taxon>
        <taxon>Rhabditida</taxon>
        <taxon>Rhabditina</taxon>
        <taxon>Rhabditomorpha</taxon>
        <taxon>Strongyloidea</taxon>
        <taxon>Ancylostomatidae</taxon>
        <taxon>Ancylostomatinae</taxon>
        <taxon>Ancylostoma</taxon>
    </lineage>
</organism>
<comment type="caution">
    <text evidence="1">The sequence shown here is derived from an EMBL/GenBank/DDBJ whole genome shotgun (WGS) entry which is preliminary data.</text>
</comment>
<gene>
    <name evidence="1" type="primary">Acey_s0187.g1125</name>
    <name evidence="1" type="ORF">Y032_0187g1125</name>
</gene>
<keyword evidence="2" id="KW-1185">Reference proteome</keyword>
<name>A0A016SQT0_9BILA</name>
<evidence type="ECO:0000313" key="1">
    <source>
        <dbReference type="EMBL" id="EYB93028.1"/>
    </source>
</evidence>
<accession>A0A016SQT0</accession>
<sequence>MRFRSVAVAESRWDLIDPLTWSMLFPHPSHKTSYDSAVTEFVYFLDKDCTSGGVAPETFIPFEPMKSFTCRGQEKGRARKLGWSSEGGSPVLHQCSQ</sequence>
<proteinExistence type="predicted"/>
<evidence type="ECO:0000313" key="2">
    <source>
        <dbReference type="Proteomes" id="UP000024635"/>
    </source>
</evidence>
<dbReference type="EMBL" id="JARK01001523">
    <property type="protein sequence ID" value="EYB93028.1"/>
    <property type="molecule type" value="Genomic_DNA"/>
</dbReference>
<reference evidence="2" key="1">
    <citation type="journal article" date="2015" name="Nat. Genet.">
        <title>The genome and transcriptome of the zoonotic hookworm Ancylostoma ceylanicum identify infection-specific gene families.</title>
        <authorList>
            <person name="Schwarz E.M."/>
            <person name="Hu Y."/>
            <person name="Antoshechkin I."/>
            <person name="Miller M.M."/>
            <person name="Sternberg P.W."/>
            <person name="Aroian R.V."/>
        </authorList>
    </citation>
    <scope>NUCLEOTIDE SEQUENCE</scope>
    <source>
        <strain evidence="2">HY135</strain>
    </source>
</reference>
<dbReference type="Proteomes" id="UP000024635">
    <property type="component" value="Unassembled WGS sequence"/>
</dbReference>